<dbReference type="AlphaFoldDB" id="A0A151U2H4"/>
<dbReference type="GO" id="GO:0030163">
    <property type="term" value="P:protein catabolic process"/>
    <property type="evidence" value="ECO:0007669"/>
    <property type="project" value="EnsemblPlants"/>
</dbReference>
<dbReference type="SUPFAM" id="SSF50978">
    <property type="entry name" value="WD40 repeat-like"/>
    <property type="match status" value="1"/>
</dbReference>
<dbReference type="InterPro" id="IPR015943">
    <property type="entry name" value="WD40/YVTN_repeat-like_dom_sf"/>
</dbReference>
<feature type="compositionally biased region" description="Low complexity" evidence="1">
    <location>
        <begin position="1"/>
        <end position="15"/>
    </location>
</feature>
<evidence type="ECO:0000256" key="1">
    <source>
        <dbReference type="SAM" id="MobiDB-lite"/>
    </source>
</evidence>
<dbReference type="OMA" id="WRIMVID"/>
<sequence>MSSTTSSSSSSSTSTPYDAVAADVPGPSTRRTGQFEAAGPSSSRQRAMNEVLPEPILEALATQVAVDAAQNNGRLSAASALAILFQVCSTWREVSRSDLLWQRLTRRIWRRSYRLRATWQLEFIYWHRTARNFATGNLSSNVPQFDPAEQHQSLICRCLALSDTHLACGFVDGTVRLFDLETLAHVSTYVSAHGHLFGAFSRSISGIVMVNSVITFARLDGDVYVDFINGPGPSQARRAVSGDVVINGVLVGFAGTARWWVGLYAGIADRAFQIWDARSEERVFMRGSLTNPETVMGWHMLTELVEPVGRVRVAEREYVVACTGSRLVCFNFRNPDVLLSNVRSTAGFVVGSLDSSHEAFVVVERSGLGTVRHASSFQRLSRFRVRGSVQGLLGCMNLGYVLTYSPGPGPGPGPLLRVWDIERAVGRLCVTLGFDAGEANSMVANERHVAISGNDNSINLLDFGVQDP</sequence>
<dbReference type="GO" id="GO:0046622">
    <property type="term" value="P:positive regulation of organ growth"/>
    <property type="evidence" value="ECO:0007669"/>
    <property type="project" value="EnsemblPlants"/>
</dbReference>
<dbReference type="InterPro" id="IPR036322">
    <property type="entry name" value="WD40_repeat_dom_sf"/>
</dbReference>
<proteinExistence type="predicted"/>
<evidence type="ECO:0000313" key="2">
    <source>
        <dbReference type="EMBL" id="KYP73529.1"/>
    </source>
</evidence>
<name>A0A151U2H4_CAJCA</name>
<dbReference type="PANTHER" id="PTHR19855:SF31">
    <property type="entry name" value="TRANSCRIPTIONAL REGULATOR STERILE APETALA"/>
    <property type="match status" value="1"/>
</dbReference>
<evidence type="ECO:0000313" key="3">
    <source>
        <dbReference type="Proteomes" id="UP000075243"/>
    </source>
</evidence>
<dbReference type="GO" id="GO:0009908">
    <property type="term" value="P:flower development"/>
    <property type="evidence" value="ECO:0007669"/>
    <property type="project" value="EnsemblPlants"/>
</dbReference>
<dbReference type="PANTHER" id="PTHR19855">
    <property type="entry name" value="WD40 REPEAT PROTEIN 12, 37"/>
    <property type="match status" value="1"/>
</dbReference>
<protein>
    <submittedName>
        <fullName evidence="2">Transcriptional regulator STERILE APETALA</fullName>
    </submittedName>
</protein>
<organism evidence="2 3">
    <name type="scientific">Cajanus cajan</name>
    <name type="common">Pigeon pea</name>
    <name type="synonym">Cajanus indicus</name>
    <dbReference type="NCBI Taxonomy" id="3821"/>
    <lineage>
        <taxon>Eukaryota</taxon>
        <taxon>Viridiplantae</taxon>
        <taxon>Streptophyta</taxon>
        <taxon>Embryophyta</taxon>
        <taxon>Tracheophyta</taxon>
        <taxon>Spermatophyta</taxon>
        <taxon>Magnoliopsida</taxon>
        <taxon>eudicotyledons</taxon>
        <taxon>Gunneridae</taxon>
        <taxon>Pentapetalae</taxon>
        <taxon>rosids</taxon>
        <taxon>fabids</taxon>
        <taxon>Fabales</taxon>
        <taxon>Fabaceae</taxon>
        <taxon>Papilionoideae</taxon>
        <taxon>50 kb inversion clade</taxon>
        <taxon>NPAAA clade</taxon>
        <taxon>indigoferoid/millettioid clade</taxon>
        <taxon>Phaseoleae</taxon>
        <taxon>Cajanus</taxon>
    </lineage>
</organism>
<dbReference type="Gramene" id="C.cajan_06005.t">
    <property type="protein sequence ID" value="C.cajan_06005.t"/>
    <property type="gene ID" value="C.cajan_06005"/>
</dbReference>
<accession>A0A151U2H4</accession>
<dbReference type="OrthoDB" id="760263at2759"/>
<dbReference type="STRING" id="3821.A0A151U2H4"/>
<keyword evidence="3" id="KW-1185">Reference proteome</keyword>
<reference evidence="2 3" key="1">
    <citation type="journal article" date="2012" name="Nat. Biotechnol.">
        <title>Draft genome sequence of pigeonpea (Cajanus cajan), an orphan legume crop of resource-poor farmers.</title>
        <authorList>
            <person name="Varshney R.K."/>
            <person name="Chen W."/>
            <person name="Li Y."/>
            <person name="Bharti A.K."/>
            <person name="Saxena R.K."/>
            <person name="Schlueter J.A."/>
            <person name="Donoghue M.T."/>
            <person name="Azam S."/>
            <person name="Fan G."/>
            <person name="Whaley A.M."/>
            <person name="Farmer A.D."/>
            <person name="Sheridan J."/>
            <person name="Iwata A."/>
            <person name="Tuteja R."/>
            <person name="Penmetsa R.V."/>
            <person name="Wu W."/>
            <person name="Upadhyaya H.D."/>
            <person name="Yang S.P."/>
            <person name="Shah T."/>
            <person name="Saxena K.B."/>
            <person name="Michael T."/>
            <person name="McCombie W.R."/>
            <person name="Yang B."/>
            <person name="Zhang G."/>
            <person name="Yang H."/>
            <person name="Wang J."/>
            <person name="Spillane C."/>
            <person name="Cook D.R."/>
            <person name="May G.D."/>
            <person name="Xu X."/>
            <person name="Jackson S.A."/>
        </authorList>
    </citation>
    <scope>NUCLEOTIDE SEQUENCE [LARGE SCALE GENOMIC DNA]</scope>
    <source>
        <strain evidence="3">cv. Asha</strain>
    </source>
</reference>
<gene>
    <name evidence="2" type="ORF">KK1_006156</name>
</gene>
<feature type="region of interest" description="Disordered" evidence="1">
    <location>
        <begin position="1"/>
        <end position="46"/>
    </location>
</feature>
<dbReference type="Proteomes" id="UP000075243">
    <property type="component" value="Chromosome 2"/>
</dbReference>
<dbReference type="EMBL" id="CM003604">
    <property type="protein sequence ID" value="KYP73529.1"/>
    <property type="molecule type" value="Genomic_DNA"/>
</dbReference>
<dbReference type="Gene3D" id="2.130.10.10">
    <property type="entry name" value="YVTN repeat-like/Quinoprotein amine dehydrogenase"/>
    <property type="match status" value="1"/>
</dbReference>
<dbReference type="GO" id="GO:0009554">
    <property type="term" value="P:megasporogenesis"/>
    <property type="evidence" value="ECO:0007669"/>
    <property type="project" value="EnsemblPlants"/>
</dbReference>
<dbReference type="Gene3D" id="1.20.1280.50">
    <property type="match status" value="1"/>
</dbReference>
<dbReference type="InterPro" id="IPR036047">
    <property type="entry name" value="F-box-like_dom_sf"/>
</dbReference>
<dbReference type="GO" id="GO:0005634">
    <property type="term" value="C:nucleus"/>
    <property type="evidence" value="ECO:0007669"/>
    <property type="project" value="EnsemblPlants"/>
</dbReference>
<dbReference type="SUPFAM" id="SSF81383">
    <property type="entry name" value="F-box domain"/>
    <property type="match status" value="1"/>
</dbReference>